<dbReference type="EMBL" id="JBHRTI010000007">
    <property type="protein sequence ID" value="MFC3148514.1"/>
    <property type="molecule type" value="Genomic_DNA"/>
</dbReference>
<evidence type="ECO:0000256" key="4">
    <source>
        <dbReference type="ARBA" id="ARBA00023136"/>
    </source>
</evidence>
<sequence>MTGPLAPHHADDRHARRTRTLIATLSAASLSLALGCAGTSEPAGAPQPLPPELQIVPPQVSAQVQCKEHVQQAAPPSYPAQARKEARSGWALVGFALDGSGRAVGATVLESSGGADFQRAALDALAQTRFRAGASAPACRLVFDWVSVRRAM</sequence>
<dbReference type="SUPFAM" id="SSF74653">
    <property type="entry name" value="TolA/TonB C-terminal domain"/>
    <property type="match status" value="1"/>
</dbReference>
<accession>A0ABV7H3K8</accession>
<dbReference type="PROSITE" id="PS52015">
    <property type="entry name" value="TONB_CTD"/>
    <property type="match status" value="1"/>
</dbReference>
<evidence type="ECO:0000259" key="5">
    <source>
        <dbReference type="PROSITE" id="PS52015"/>
    </source>
</evidence>
<proteinExistence type="predicted"/>
<comment type="caution">
    <text evidence="6">The sequence shown here is derived from an EMBL/GenBank/DDBJ whole genome shotgun (WGS) entry which is preliminary data.</text>
</comment>
<dbReference type="Pfam" id="PF03544">
    <property type="entry name" value="TonB_C"/>
    <property type="match status" value="1"/>
</dbReference>
<protein>
    <submittedName>
        <fullName evidence="6">TonB family protein</fullName>
    </submittedName>
</protein>
<keyword evidence="4" id="KW-0472">Membrane</keyword>
<organism evidence="6 7">
    <name type="scientific">Piscinibacterium candidicorallinum</name>
    <dbReference type="NCBI Taxonomy" id="1793872"/>
    <lineage>
        <taxon>Bacteria</taxon>
        <taxon>Pseudomonadati</taxon>
        <taxon>Pseudomonadota</taxon>
        <taxon>Betaproteobacteria</taxon>
        <taxon>Burkholderiales</taxon>
        <taxon>Piscinibacterium</taxon>
    </lineage>
</organism>
<evidence type="ECO:0000256" key="3">
    <source>
        <dbReference type="ARBA" id="ARBA00022989"/>
    </source>
</evidence>
<dbReference type="InterPro" id="IPR037682">
    <property type="entry name" value="TonB_C"/>
</dbReference>
<keyword evidence="7" id="KW-1185">Reference proteome</keyword>
<comment type="subcellular location">
    <subcellularLocation>
        <location evidence="1">Membrane</location>
        <topology evidence="1">Single-pass membrane protein</topology>
    </subcellularLocation>
</comment>
<feature type="domain" description="TonB C-terminal" evidence="5">
    <location>
        <begin position="63"/>
        <end position="152"/>
    </location>
</feature>
<keyword evidence="2" id="KW-0812">Transmembrane</keyword>
<dbReference type="NCBIfam" id="TIGR01352">
    <property type="entry name" value="tonB_Cterm"/>
    <property type="match status" value="1"/>
</dbReference>
<evidence type="ECO:0000256" key="1">
    <source>
        <dbReference type="ARBA" id="ARBA00004167"/>
    </source>
</evidence>
<dbReference type="Gene3D" id="3.30.1150.10">
    <property type="match status" value="1"/>
</dbReference>
<dbReference type="RefSeq" id="WP_377304549.1">
    <property type="nucleotide sequence ID" value="NZ_CP180191.1"/>
</dbReference>
<keyword evidence="3" id="KW-1133">Transmembrane helix</keyword>
<evidence type="ECO:0000313" key="6">
    <source>
        <dbReference type="EMBL" id="MFC3148514.1"/>
    </source>
</evidence>
<evidence type="ECO:0000256" key="2">
    <source>
        <dbReference type="ARBA" id="ARBA00022692"/>
    </source>
</evidence>
<dbReference type="InterPro" id="IPR006260">
    <property type="entry name" value="TonB/TolA_C"/>
</dbReference>
<name>A0ABV7H3K8_9BURK</name>
<gene>
    <name evidence="6" type="ORF">ACFOEN_12855</name>
</gene>
<evidence type="ECO:0000313" key="7">
    <source>
        <dbReference type="Proteomes" id="UP001595556"/>
    </source>
</evidence>
<reference evidence="7" key="1">
    <citation type="journal article" date="2019" name="Int. J. Syst. Evol. Microbiol.">
        <title>The Global Catalogue of Microorganisms (GCM) 10K type strain sequencing project: providing services to taxonomists for standard genome sequencing and annotation.</title>
        <authorList>
            <consortium name="The Broad Institute Genomics Platform"/>
            <consortium name="The Broad Institute Genome Sequencing Center for Infectious Disease"/>
            <person name="Wu L."/>
            <person name="Ma J."/>
        </authorList>
    </citation>
    <scope>NUCLEOTIDE SEQUENCE [LARGE SCALE GENOMIC DNA]</scope>
    <source>
        <strain evidence="7">KCTC 52168</strain>
    </source>
</reference>
<dbReference type="Proteomes" id="UP001595556">
    <property type="component" value="Unassembled WGS sequence"/>
</dbReference>